<name>H8GMT7_METAL</name>
<organism evidence="1 2">
    <name type="scientific">Methylomicrobium album BG8</name>
    <dbReference type="NCBI Taxonomy" id="686340"/>
    <lineage>
        <taxon>Bacteria</taxon>
        <taxon>Pseudomonadati</taxon>
        <taxon>Pseudomonadota</taxon>
        <taxon>Gammaproteobacteria</taxon>
        <taxon>Methylococcales</taxon>
        <taxon>Methylococcaceae</taxon>
        <taxon>Methylomicrobium</taxon>
    </lineage>
</organism>
<reference evidence="1 2" key="1">
    <citation type="journal article" date="2013" name="Genome Announc.">
        <title>Genome Sequence of the Obligate Gammaproteobacterial Methanotroph Methylomicrobium album Strain BG8.</title>
        <authorList>
            <person name="Kits K.D."/>
            <person name="Kalyuzhnaya M.G."/>
            <person name="Klotz M.G."/>
            <person name="Jetten M.S."/>
            <person name="Op den Camp H.J."/>
            <person name="Vuilleumier S."/>
            <person name="Bringel F."/>
            <person name="Dispirito A.A."/>
            <person name="Murrell J.C."/>
            <person name="Bruce D."/>
            <person name="Cheng J.F."/>
            <person name="Copeland A."/>
            <person name="Goodwin L."/>
            <person name="Hauser L."/>
            <person name="Lajus A."/>
            <person name="Land M.L."/>
            <person name="Lapidus A."/>
            <person name="Lucas S."/>
            <person name="Medigue C."/>
            <person name="Pitluck S."/>
            <person name="Woyke T."/>
            <person name="Zeytun A."/>
            <person name="Stein L.Y."/>
        </authorList>
    </citation>
    <scope>NUCLEOTIDE SEQUENCE [LARGE SCALE GENOMIC DNA]</scope>
    <source>
        <strain evidence="1 2">BG8</strain>
    </source>
</reference>
<dbReference type="HOGENOM" id="CLU_1693419_0_0_6"/>
<gene>
    <name evidence="1" type="ORF">Metal_1719</name>
</gene>
<accession>H8GMT7</accession>
<protein>
    <submittedName>
        <fullName evidence="1">Uncharacterized protein</fullName>
    </submittedName>
</protein>
<dbReference type="EMBL" id="CM001475">
    <property type="protein sequence ID" value="EIC29489.1"/>
    <property type="molecule type" value="Genomic_DNA"/>
</dbReference>
<dbReference type="Proteomes" id="UP000005090">
    <property type="component" value="Chromosome"/>
</dbReference>
<evidence type="ECO:0000313" key="1">
    <source>
        <dbReference type="EMBL" id="EIC29489.1"/>
    </source>
</evidence>
<evidence type="ECO:0000313" key="2">
    <source>
        <dbReference type="Proteomes" id="UP000005090"/>
    </source>
</evidence>
<keyword evidence="2" id="KW-1185">Reference proteome</keyword>
<dbReference type="AlphaFoldDB" id="H8GMT7"/>
<proteinExistence type="predicted"/>
<sequence length="155" mass="17479">MSGCYIAAWTDNTGRQVGHIGTIESVGKTQPPNSTVKQTFSAMMPNNVKAYNPMALTRKYPQYDGWWNVLSLVTSDSRFYSILLLKHRRNDPLITCAGIKSCAGIGTKYDAAAFGLRRQIPYRSPENAPRWKASIVGLHCIQPNLRLRHRRIFPL</sequence>